<reference evidence="1 2" key="1">
    <citation type="submission" date="2018-08" db="EMBL/GenBank/DDBJ databases">
        <title>A genome reference for cultivated species of the human gut microbiota.</title>
        <authorList>
            <person name="Zou Y."/>
            <person name="Xue W."/>
            <person name="Luo G."/>
        </authorList>
    </citation>
    <scope>NUCLEOTIDE SEQUENCE [LARGE SCALE GENOMIC DNA]</scope>
    <source>
        <strain evidence="1 2">AF37-2AT</strain>
    </source>
</reference>
<dbReference type="InterPro" id="IPR021530">
    <property type="entry name" value="AllH-like"/>
</dbReference>
<organism evidence="1 2">
    <name type="scientific">Sellimonas intestinalis</name>
    <dbReference type="NCBI Taxonomy" id="1653434"/>
    <lineage>
        <taxon>Bacteria</taxon>
        <taxon>Bacillati</taxon>
        <taxon>Bacillota</taxon>
        <taxon>Clostridia</taxon>
        <taxon>Lachnospirales</taxon>
        <taxon>Lachnospiraceae</taxon>
        <taxon>Sellimonas</taxon>
    </lineage>
</organism>
<dbReference type="OrthoDB" id="4933449at2"/>
<evidence type="ECO:0000313" key="2">
    <source>
        <dbReference type="Proteomes" id="UP000261080"/>
    </source>
</evidence>
<dbReference type="AlphaFoldDB" id="A0A3E3K0B6"/>
<dbReference type="EMBL" id="QVLX01000006">
    <property type="protein sequence ID" value="RGE86050.1"/>
    <property type="molecule type" value="Genomic_DNA"/>
</dbReference>
<name>A0A3E3K0B6_9FIRM</name>
<protein>
    <submittedName>
        <fullName evidence="1">DUF2877 domain-containing protein</fullName>
    </submittedName>
</protein>
<keyword evidence="2" id="KW-1185">Reference proteome</keyword>
<dbReference type="RefSeq" id="WP_117493622.1">
    <property type="nucleotide sequence ID" value="NZ_CALBAT010000022.1"/>
</dbReference>
<accession>A0A3E3K0B6</accession>
<dbReference type="Proteomes" id="UP000261080">
    <property type="component" value="Unassembled WGS sequence"/>
</dbReference>
<sequence>MKQFITETMSFASGILSHISEGMVHSVYRKTINLRMGSSLVALQAAGSPLSPVSLITGLDVGEMSGLPVVPGDQVFVDKKTIILFSKSSRIIFRFDEAAIYDSLLRDYAVPLPLPAIKESLLQSSSGGLTELFSKALLKNPSDFAKGVFLAVAQKRMEDARKEVLDICYDKAAVTLAGMTGLGMGLTPSGDDFLCGVLAGLLFSGQWDHPFAQALRQTISRRLGDTNDISRTFLSCALSCHFSRPVKELPLASGTTEILSSFGAIGHSSGFDTLCGIYYGYTLCLGQEDVPGK</sequence>
<evidence type="ECO:0000313" key="1">
    <source>
        <dbReference type="EMBL" id="RGE86050.1"/>
    </source>
</evidence>
<dbReference type="Pfam" id="PF11392">
    <property type="entry name" value="AllH"/>
    <property type="match status" value="1"/>
</dbReference>
<proteinExistence type="predicted"/>
<comment type="caution">
    <text evidence="1">The sequence shown here is derived from an EMBL/GenBank/DDBJ whole genome shotgun (WGS) entry which is preliminary data.</text>
</comment>
<gene>
    <name evidence="1" type="ORF">DW016_11165</name>
</gene>